<comment type="subcellular location">
    <subcellularLocation>
        <location evidence="1 13">Golgi apparatus</location>
        <location evidence="1 13">Golgi stack membrane</location>
        <topology evidence="1 13">Single-pass type II membrane protein</topology>
    </subcellularLocation>
</comment>
<keyword evidence="16" id="KW-1185">Reference proteome</keyword>
<protein>
    <recommendedName>
        <fullName evidence="13">Fucosyltransferase</fullName>
        <ecNumber evidence="13">2.4.1.-</ecNumber>
    </recommendedName>
</protein>
<dbReference type="Proteomes" id="UP001497457">
    <property type="component" value="Chromosome 25rd"/>
</dbReference>
<dbReference type="Pfam" id="PF00852">
    <property type="entry name" value="Glyco_transf_10"/>
    <property type="match status" value="1"/>
</dbReference>
<organism evidence="15 16">
    <name type="scientific">Urochloa decumbens</name>
    <dbReference type="NCBI Taxonomy" id="240449"/>
    <lineage>
        <taxon>Eukaryota</taxon>
        <taxon>Viridiplantae</taxon>
        <taxon>Streptophyta</taxon>
        <taxon>Embryophyta</taxon>
        <taxon>Tracheophyta</taxon>
        <taxon>Spermatophyta</taxon>
        <taxon>Magnoliopsida</taxon>
        <taxon>Liliopsida</taxon>
        <taxon>Poales</taxon>
        <taxon>Poaceae</taxon>
        <taxon>PACMAD clade</taxon>
        <taxon>Panicoideae</taxon>
        <taxon>Panicodae</taxon>
        <taxon>Paniceae</taxon>
        <taxon>Melinidinae</taxon>
        <taxon>Urochloa</taxon>
    </lineage>
</organism>
<proteinExistence type="inferred from homology"/>
<keyword evidence="12" id="KW-0961">Cell wall biogenesis/degradation</keyword>
<dbReference type="InterPro" id="IPR001503">
    <property type="entry name" value="Glyco_trans_10"/>
</dbReference>
<keyword evidence="6 13" id="KW-0812">Transmembrane</keyword>
<comment type="pathway">
    <text evidence="2">Protein modification; protein glycosylation.</text>
</comment>
<evidence type="ECO:0000256" key="10">
    <source>
        <dbReference type="ARBA" id="ARBA00023136"/>
    </source>
</evidence>
<evidence type="ECO:0000256" key="1">
    <source>
        <dbReference type="ARBA" id="ARBA00004447"/>
    </source>
</evidence>
<keyword evidence="7" id="KW-0735">Signal-anchor</keyword>
<dbReference type="GO" id="GO:0071555">
    <property type="term" value="P:cell wall organization"/>
    <property type="evidence" value="ECO:0007669"/>
    <property type="project" value="UniProtKB-KW"/>
</dbReference>
<evidence type="ECO:0000256" key="7">
    <source>
        <dbReference type="ARBA" id="ARBA00022968"/>
    </source>
</evidence>
<name>A0ABC9BCY5_9POAL</name>
<dbReference type="GO" id="GO:0016757">
    <property type="term" value="F:glycosyltransferase activity"/>
    <property type="evidence" value="ECO:0007669"/>
    <property type="project" value="UniProtKB-UniRule"/>
</dbReference>
<dbReference type="PANTHER" id="PTHR11929:SF220">
    <property type="entry name" value="FUCOSYLTRANSFERASE"/>
    <property type="match status" value="1"/>
</dbReference>
<accession>A0ABC9BCY5</accession>
<keyword evidence="5 13" id="KW-0808">Transferase</keyword>
<evidence type="ECO:0000256" key="5">
    <source>
        <dbReference type="ARBA" id="ARBA00022679"/>
    </source>
</evidence>
<evidence type="ECO:0000256" key="9">
    <source>
        <dbReference type="ARBA" id="ARBA00023034"/>
    </source>
</evidence>
<keyword evidence="10 13" id="KW-0472">Membrane</keyword>
<dbReference type="EC" id="2.4.1.-" evidence="13"/>
<dbReference type="InterPro" id="IPR055270">
    <property type="entry name" value="Glyco_tran_10_C"/>
</dbReference>
<dbReference type="AlphaFoldDB" id="A0ABC9BCY5"/>
<evidence type="ECO:0000256" key="11">
    <source>
        <dbReference type="ARBA" id="ARBA00023180"/>
    </source>
</evidence>
<feature type="domain" description="Fucosyltransferase C-terminal" evidence="14">
    <location>
        <begin position="207"/>
        <end position="335"/>
    </location>
</feature>
<comment type="similarity">
    <text evidence="3 13">Belongs to the glycosyltransferase 10 family.</text>
</comment>
<evidence type="ECO:0000256" key="13">
    <source>
        <dbReference type="RuleBase" id="RU003832"/>
    </source>
</evidence>
<feature type="transmembrane region" description="Helical" evidence="13">
    <location>
        <begin position="23"/>
        <end position="43"/>
    </location>
</feature>
<keyword evidence="8 13" id="KW-1133">Transmembrane helix</keyword>
<dbReference type="InterPro" id="IPR038577">
    <property type="entry name" value="GT10-like_C_sf"/>
</dbReference>
<evidence type="ECO:0000256" key="8">
    <source>
        <dbReference type="ARBA" id="ARBA00022989"/>
    </source>
</evidence>
<dbReference type="PANTHER" id="PTHR11929">
    <property type="entry name" value="ALPHA- 1,3 -FUCOSYLTRANSFERASE"/>
    <property type="match status" value="1"/>
</dbReference>
<keyword evidence="11" id="KW-0325">Glycoprotein</keyword>
<dbReference type="Gene3D" id="3.40.50.11660">
    <property type="entry name" value="Glycosyl transferase family 10, C-terminal domain"/>
    <property type="match status" value="1"/>
</dbReference>
<gene>
    <name evidence="15" type="ORF">URODEC1_LOCUS64271</name>
</gene>
<evidence type="ECO:0000256" key="4">
    <source>
        <dbReference type="ARBA" id="ARBA00022676"/>
    </source>
</evidence>
<evidence type="ECO:0000256" key="12">
    <source>
        <dbReference type="ARBA" id="ARBA00023316"/>
    </source>
</evidence>
<keyword evidence="9 13" id="KW-0333">Golgi apparatus</keyword>
<evidence type="ECO:0000313" key="16">
    <source>
        <dbReference type="Proteomes" id="UP001497457"/>
    </source>
</evidence>
<evidence type="ECO:0000313" key="15">
    <source>
        <dbReference type="EMBL" id="CAL4999314.1"/>
    </source>
</evidence>
<dbReference type="GO" id="GO:0032580">
    <property type="term" value="C:Golgi cisterna membrane"/>
    <property type="evidence" value="ECO:0007669"/>
    <property type="project" value="UniProtKB-SubCell"/>
</dbReference>
<evidence type="ECO:0000259" key="14">
    <source>
        <dbReference type="Pfam" id="PF00852"/>
    </source>
</evidence>
<dbReference type="SUPFAM" id="SSF53756">
    <property type="entry name" value="UDP-Glycosyltransferase/glycogen phosphorylase"/>
    <property type="match status" value="1"/>
</dbReference>
<reference evidence="15" key="1">
    <citation type="submission" date="2024-10" db="EMBL/GenBank/DDBJ databases">
        <authorList>
            <person name="Ryan C."/>
        </authorList>
    </citation>
    <scope>NUCLEOTIDE SEQUENCE [LARGE SCALE GENOMIC DNA]</scope>
</reference>
<evidence type="ECO:0000256" key="6">
    <source>
        <dbReference type="ARBA" id="ARBA00022692"/>
    </source>
</evidence>
<dbReference type="EMBL" id="OZ075135">
    <property type="protein sequence ID" value="CAL4999314.1"/>
    <property type="molecule type" value="Genomic_DNA"/>
</dbReference>
<sequence>MKGASHSQAGAGAQAQPGRRRRWGLLLPLLVGAAFLAEIAFLGRLDMAKNAEAVESWTTSFYRRSANWGEPAGGGGGDEGDDDEIRRCKERLEREDDVPYDRDFDKDPVLVGGAAKDWNKCYVGCEFGFSASKTPDAAFGISPDPSVDSILRSMESSQYYSENNIDVARGRGYKIVMTTSLSSDVPVGYFSWAEYDIMAPVPPKTEEALAAAFISNCGARNFRLQALEMLENLDVKIDSYGSCHRNRDGKVDKVETLKRYKFSLAFENSNEEDYVTEKFFQSLVAGSIPVVVGAPNIQEFSPGEGAILHIKELDDAASVAKTMKHIASNPGAFNQSLRSGQITLGALESAVLAKFRSLNHVPVWKDERPPSIRGGDDLKVYKIYPVGLTQRQALYGFRFRDDSELEQYIKDHPCAKLEVIFV</sequence>
<dbReference type="FunFam" id="3.40.50.11660:FF:000005">
    <property type="entry name" value="Glycoprotein 3-alpha-L-fucosyltransferase A"/>
    <property type="match status" value="1"/>
</dbReference>
<evidence type="ECO:0000256" key="3">
    <source>
        <dbReference type="ARBA" id="ARBA00008919"/>
    </source>
</evidence>
<keyword evidence="4 13" id="KW-0328">Glycosyltransferase</keyword>
<evidence type="ECO:0000256" key="2">
    <source>
        <dbReference type="ARBA" id="ARBA00004922"/>
    </source>
</evidence>